<gene>
    <name evidence="9" type="ORF">DQG23_19830</name>
</gene>
<feature type="transmembrane region" description="Helical" evidence="8">
    <location>
        <begin position="213"/>
        <end position="232"/>
    </location>
</feature>
<evidence type="ECO:0000256" key="1">
    <source>
        <dbReference type="ARBA" id="ARBA00004651"/>
    </source>
</evidence>
<dbReference type="InterPro" id="IPR002781">
    <property type="entry name" value="TM_pro_TauE-like"/>
</dbReference>
<comment type="subcellular location">
    <subcellularLocation>
        <location evidence="1 8">Cell membrane</location>
        <topology evidence="1 8">Multi-pass membrane protein</topology>
    </subcellularLocation>
</comment>
<proteinExistence type="inferred from homology"/>
<feature type="transmembrane region" description="Helical" evidence="8">
    <location>
        <begin position="39"/>
        <end position="57"/>
    </location>
</feature>
<keyword evidence="4 8" id="KW-1003">Cell membrane</keyword>
<dbReference type="OrthoDB" id="7843147at2"/>
<keyword evidence="5 8" id="KW-0812">Transmembrane</keyword>
<accession>A0A329MLV9</accession>
<dbReference type="RefSeq" id="WP_113032608.1">
    <property type="nucleotide sequence ID" value="NZ_QMFB01000011.1"/>
</dbReference>
<evidence type="ECO:0000256" key="5">
    <source>
        <dbReference type="ARBA" id="ARBA00022692"/>
    </source>
</evidence>
<evidence type="ECO:0000313" key="9">
    <source>
        <dbReference type="EMBL" id="RAV19703.1"/>
    </source>
</evidence>
<evidence type="ECO:0000256" key="3">
    <source>
        <dbReference type="ARBA" id="ARBA00022448"/>
    </source>
</evidence>
<reference evidence="9 10" key="1">
    <citation type="journal article" date="2009" name="Int. J. Syst. Evol. Microbiol.">
        <title>Paenibacillus contaminans sp. nov., isolated from a contaminated laboratory plate.</title>
        <authorList>
            <person name="Chou J.H."/>
            <person name="Lee J.H."/>
            <person name="Lin M.C."/>
            <person name="Chang P.S."/>
            <person name="Arun A.B."/>
            <person name="Young C.C."/>
            <person name="Chen W.M."/>
        </authorList>
    </citation>
    <scope>NUCLEOTIDE SEQUENCE [LARGE SCALE GENOMIC DNA]</scope>
    <source>
        <strain evidence="9 10">CKOBP-6</strain>
    </source>
</reference>
<evidence type="ECO:0000256" key="7">
    <source>
        <dbReference type="ARBA" id="ARBA00023136"/>
    </source>
</evidence>
<dbReference type="GO" id="GO:0005886">
    <property type="term" value="C:plasma membrane"/>
    <property type="evidence" value="ECO:0007669"/>
    <property type="project" value="UniProtKB-SubCell"/>
</dbReference>
<sequence>MEWALTFGVVLMAATLQAGTGFGFSILAIPLLLVIHHNHSAVSAALLLSLISSFTTLPRVIRDIDWSMLRRLLIGSLIGLPFGGLLFQVINIYWLKMFAGISILIFAVPMLLKLKLPLGKGFGIGGLSGFLGASVGMPGPPVVLFMLANHTEKNTFRGTSILYYCIVNSISLCMQWTSGHSSFGDMPYVLYSLPAIFFGQAIGLALGRKLNQVWFTRATFSLLLLTGIQAIVSGM</sequence>
<dbReference type="EMBL" id="QMFB01000011">
    <property type="protein sequence ID" value="RAV19703.1"/>
    <property type="molecule type" value="Genomic_DNA"/>
</dbReference>
<evidence type="ECO:0000313" key="10">
    <source>
        <dbReference type="Proteomes" id="UP000250369"/>
    </source>
</evidence>
<keyword evidence="6 8" id="KW-1133">Transmembrane helix</keyword>
<dbReference type="Pfam" id="PF01925">
    <property type="entry name" value="TauE"/>
    <property type="match status" value="1"/>
</dbReference>
<evidence type="ECO:0000256" key="8">
    <source>
        <dbReference type="RuleBase" id="RU363041"/>
    </source>
</evidence>
<dbReference type="AlphaFoldDB" id="A0A329MLV9"/>
<feature type="transmembrane region" description="Helical" evidence="8">
    <location>
        <begin position="69"/>
        <end position="87"/>
    </location>
</feature>
<keyword evidence="7 8" id="KW-0472">Membrane</keyword>
<keyword evidence="10" id="KW-1185">Reference proteome</keyword>
<comment type="caution">
    <text evidence="9">The sequence shown here is derived from an EMBL/GenBank/DDBJ whole genome shotgun (WGS) entry which is preliminary data.</text>
</comment>
<dbReference type="PANTHER" id="PTHR30269">
    <property type="entry name" value="TRANSMEMBRANE PROTEIN YFCA"/>
    <property type="match status" value="1"/>
</dbReference>
<comment type="similarity">
    <text evidence="2 8">Belongs to the 4-toluene sulfonate uptake permease (TSUP) (TC 2.A.102) family.</text>
</comment>
<evidence type="ECO:0000256" key="4">
    <source>
        <dbReference type="ARBA" id="ARBA00022475"/>
    </source>
</evidence>
<feature type="transmembrane region" description="Helical" evidence="8">
    <location>
        <begin position="124"/>
        <end position="148"/>
    </location>
</feature>
<keyword evidence="3" id="KW-0813">Transport</keyword>
<feature type="transmembrane region" description="Helical" evidence="8">
    <location>
        <begin position="188"/>
        <end position="207"/>
    </location>
</feature>
<dbReference type="Proteomes" id="UP000250369">
    <property type="component" value="Unassembled WGS sequence"/>
</dbReference>
<organism evidence="9 10">
    <name type="scientific">Paenibacillus contaminans</name>
    <dbReference type="NCBI Taxonomy" id="450362"/>
    <lineage>
        <taxon>Bacteria</taxon>
        <taxon>Bacillati</taxon>
        <taxon>Bacillota</taxon>
        <taxon>Bacilli</taxon>
        <taxon>Bacillales</taxon>
        <taxon>Paenibacillaceae</taxon>
        <taxon>Paenibacillus</taxon>
    </lineage>
</organism>
<name>A0A329MLV9_9BACL</name>
<dbReference type="PANTHER" id="PTHR30269:SF37">
    <property type="entry name" value="MEMBRANE TRANSPORTER PROTEIN"/>
    <property type="match status" value="1"/>
</dbReference>
<evidence type="ECO:0000256" key="2">
    <source>
        <dbReference type="ARBA" id="ARBA00009142"/>
    </source>
</evidence>
<evidence type="ECO:0000256" key="6">
    <source>
        <dbReference type="ARBA" id="ARBA00022989"/>
    </source>
</evidence>
<feature type="transmembrane region" description="Helical" evidence="8">
    <location>
        <begin position="160"/>
        <end position="176"/>
    </location>
</feature>
<dbReference type="InterPro" id="IPR052017">
    <property type="entry name" value="TSUP"/>
</dbReference>
<protein>
    <recommendedName>
        <fullName evidence="8">Probable membrane transporter protein</fullName>
    </recommendedName>
</protein>